<feature type="transmembrane region" description="Helical" evidence="2">
    <location>
        <begin position="252"/>
        <end position="272"/>
    </location>
</feature>
<accession>A0A5D4T7Y1</accession>
<protein>
    <submittedName>
        <fullName evidence="3">MFS transporter</fullName>
    </submittedName>
</protein>
<evidence type="ECO:0000313" key="4">
    <source>
        <dbReference type="Proteomes" id="UP000324517"/>
    </source>
</evidence>
<feature type="transmembrane region" description="Helical" evidence="2">
    <location>
        <begin position="175"/>
        <end position="196"/>
    </location>
</feature>
<dbReference type="Pfam" id="PF07690">
    <property type="entry name" value="MFS_1"/>
    <property type="match status" value="1"/>
</dbReference>
<feature type="transmembrane region" description="Helical" evidence="2">
    <location>
        <begin position="82"/>
        <end position="101"/>
    </location>
</feature>
<dbReference type="EMBL" id="VTET01000005">
    <property type="protein sequence ID" value="TYS71770.1"/>
    <property type="molecule type" value="Genomic_DNA"/>
</dbReference>
<evidence type="ECO:0000256" key="2">
    <source>
        <dbReference type="SAM" id="Phobius"/>
    </source>
</evidence>
<feature type="transmembrane region" description="Helical" evidence="2">
    <location>
        <begin position="284"/>
        <end position="303"/>
    </location>
</feature>
<dbReference type="SUPFAM" id="SSF103473">
    <property type="entry name" value="MFS general substrate transporter"/>
    <property type="match status" value="1"/>
</dbReference>
<feature type="transmembrane region" description="Helical" evidence="2">
    <location>
        <begin position="148"/>
        <end position="169"/>
    </location>
</feature>
<feature type="transmembrane region" description="Helical" evidence="2">
    <location>
        <begin position="107"/>
        <end position="127"/>
    </location>
</feature>
<sequence>MEQIAALEINRPTLSRRTKILLVISCLNTLANSLSNVFVNVFLFKVTEQFDKVVLFNLVMYLSWLPAFVLAGWISKKVSKRNGLIIGGLFQLLFYLFILYLKESDTSSIIMLGILFGIGSGFYWMAVNTLSIDYTSEQNRDWFNGVNGVFNSFSQMLGPLAASWVIITYTNLNGYYLVFSLAAIIFLFTFILSLLLPKHKQNAPFYWKEMISVHKYKEWRALTYAFTANAFRAGVLSFAIILWVFMLTEKESIIGGFSFITTVLSVFTYYFIGKYSTGQIRMRLMIIGNLFLSLSLFGLVLEVNWTTLLVYGIISGICLPLFELPFHTLALNNISTYDLKGKIRIELVVVREVALSIGRTFSVFLLFLLYFYFEDNVWMLRAFLIIIIAIGLLPHYFLKQVNRSFIQR</sequence>
<dbReference type="GO" id="GO:0022857">
    <property type="term" value="F:transmembrane transporter activity"/>
    <property type="evidence" value="ECO:0007669"/>
    <property type="project" value="InterPro"/>
</dbReference>
<feature type="transmembrane region" description="Helical" evidence="2">
    <location>
        <begin position="309"/>
        <end position="332"/>
    </location>
</feature>
<organism evidence="3 4">
    <name type="scientific">Sutcliffiella horikoshii</name>
    <dbReference type="NCBI Taxonomy" id="79883"/>
    <lineage>
        <taxon>Bacteria</taxon>
        <taxon>Bacillati</taxon>
        <taxon>Bacillota</taxon>
        <taxon>Bacilli</taxon>
        <taxon>Bacillales</taxon>
        <taxon>Bacillaceae</taxon>
        <taxon>Sutcliffiella</taxon>
    </lineage>
</organism>
<feature type="transmembrane region" description="Helical" evidence="2">
    <location>
        <begin position="221"/>
        <end position="246"/>
    </location>
</feature>
<keyword evidence="2" id="KW-0812">Transmembrane</keyword>
<keyword evidence="2" id="KW-0472">Membrane</keyword>
<dbReference type="Gene3D" id="1.20.1250.20">
    <property type="entry name" value="MFS general substrate transporter like domains"/>
    <property type="match status" value="1"/>
</dbReference>
<proteinExistence type="predicted"/>
<keyword evidence="2" id="KW-1133">Transmembrane helix</keyword>
<dbReference type="InterPro" id="IPR011701">
    <property type="entry name" value="MFS"/>
</dbReference>
<evidence type="ECO:0000256" key="1">
    <source>
        <dbReference type="ARBA" id="ARBA00004651"/>
    </source>
</evidence>
<dbReference type="RefSeq" id="WP_148979426.1">
    <property type="nucleotide sequence ID" value="NZ_JBNILM010000007.1"/>
</dbReference>
<reference evidence="3 4" key="1">
    <citation type="submission" date="2019-08" db="EMBL/GenBank/DDBJ databases">
        <title>Bacillus genomes from the desert of Cuatro Cienegas, Coahuila.</title>
        <authorList>
            <person name="Olmedo-Alvarez G."/>
        </authorList>
    </citation>
    <scope>NUCLEOTIDE SEQUENCE [LARGE SCALE GENOMIC DNA]</scope>
    <source>
        <strain evidence="3 4">CH98b_3T</strain>
    </source>
</reference>
<feature type="transmembrane region" description="Helical" evidence="2">
    <location>
        <begin position="55"/>
        <end position="75"/>
    </location>
</feature>
<dbReference type="InterPro" id="IPR052528">
    <property type="entry name" value="Sugar_transport-like"/>
</dbReference>
<dbReference type="PANTHER" id="PTHR23526:SF2">
    <property type="entry name" value="MAJOR FACILITATOR SUPERFAMILY (MFS) PROFILE DOMAIN-CONTAINING PROTEIN"/>
    <property type="match status" value="1"/>
</dbReference>
<dbReference type="AlphaFoldDB" id="A0A5D4T7Y1"/>
<dbReference type="OrthoDB" id="2767994at2"/>
<name>A0A5D4T7Y1_9BACI</name>
<dbReference type="InterPro" id="IPR036259">
    <property type="entry name" value="MFS_trans_sf"/>
</dbReference>
<feature type="transmembrane region" description="Helical" evidence="2">
    <location>
        <begin position="353"/>
        <end position="372"/>
    </location>
</feature>
<gene>
    <name evidence="3" type="ORF">FZC75_11450</name>
</gene>
<evidence type="ECO:0000313" key="3">
    <source>
        <dbReference type="EMBL" id="TYS71770.1"/>
    </source>
</evidence>
<dbReference type="PANTHER" id="PTHR23526">
    <property type="entry name" value="INTEGRAL MEMBRANE TRANSPORT PROTEIN-RELATED"/>
    <property type="match status" value="1"/>
</dbReference>
<comment type="caution">
    <text evidence="3">The sequence shown here is derived from an EMBL/GenBank/DDBJ whole genome shotgun (WGS) entry which is preliminary data.</text>
</comment>
<feature type="transmembrane region" description="Helical" evidence="2">
    <location>
        <begin position="20"/>
        <end position="43"/>
    </location>
</feature>
<feature type="transmembrane region" description="Helical" evidence="2">
    <location>
        <begin position="378"/>
        <end position="398"/>
    </location>
</feature>
<comment type="subcellular location">
    <subcellularLocation>
        <location evidence="1">Cell membrane</location>
        <topology evidence="1">Multi-pass membrane protein</topology>
    </subcellularLocation>
</comment>
<dbReference type="Proteomes" id="UP000324517">
    <property type="component" value="Unassembled WGS sequence"/>
</dbReference>
<dbReference type="GO" id="GO:0005886">
    <property type="term" value="C:plasma membrane"/>
    <property type="evidence" value="ECO:0007669"/>
    <property type="project" value="UniProtKB-SubCell"/>
</dbReference>